<proteinExistence type="predicted"/>
<evidence type="ECO:0000313" key="1">
    <source>
        <dbReference type="EMBL" id="KAI0051982.1"/>
    </source>
</evidence>
<reference evidence="1" key="2">
    <citation type="journal article" date="2022" name="New Phytol.">
        <title>Evolutionary transition to the ectomycorrhizal habit in the genomes of a hyperdiverse lineage of mushroom-forming fungi.</title>
        <authorList>
            <person name="Looney B."/>
            <person name="Miyauchi S."/>
            <person name="Morin E."/>
            <person name="Drula E."/>
            <person name="Courty P.E."/>
            <person name="Kohler A."/>
            <person name="Kuo A."/>
            <person name="LaButti K."/>
            <person name="Pangilinan J."/>
            <person name="Lipzen A."/>
            <person name="Riley R."/>
            <person name="Andreopoulos W."/>
            <person name="He G."/>
            <person name="Johnson J."/>
            <person name="Nolan M."/>
            <person name="Tritt A."/>
            <person name="Barry K.W."/>
            <person name="Grigoriev I.V."/>
            <person name="Nagy L.G."/>
            <person name="Hibbett D."/>
            <person name="Henrissat B."/>
            <person name="Matheny P.B."/>
            <person name="Labbe J."/>
            <person name="Martin F.M."/>
        </authorList>
    </citation>
    <scope>NUCLEOTIDE SEQUENCE</scope>
    <source>
        <strain evidence="1">FP105234-sp</strain>
    </source>
</reference>
<comment type="caution">
    <text evidence="1">The sequence shown here is derived from an EMBL/GenBank/DDBJ whole genome shotgun (WGS) entry which is preliminary data.</text>
</comment>
<evidence type="ECO:0000313" key="2">
    <source>
        <dbReference type="Proteomes" id="UP000814033"/>
    </source>
</evidence>
<gene>
    <name evidence="1" type="ORF">FA95DRAFT_1569601</name>
</gene>
<reference evidence="1" key="1">
    <citation type="submission" date="2021-02" db="EMBL/GenBank/DDBJ databases">
        <authorList>
            <consortium name="DOE Joint Genome Institute"/>
            <person name="Ahrendt S."/>
            <person name="Looney B.P."/>
            <person name="Miyauchi S."/>
            <person name="Morin E."/>
            <person name="Drula E."/>
            <person name="Courty P.E."/>
            <person name="Chicoki N."/>
            <person name="Fauchery L."/>
            <person name="Kohler A."/>
            <person name="Kuo A."/>
            <person name="Labutti K."/>
            <person name="Pangilinan J."/>
            <person name="Lipzen A."/>
            <person name="Riley R."/>
            <person name="Andreopoulos W."/>
            <person name="He G."/>
            <person name="Johnson J."/>
            <person name="Barry K.W."/>
            <person name="Grigoriev I.V."/>
            <person name="Nagy L."/>
            <person name="Hibbett D."/>
            <person name="Henrissat B."/>
            <person name="Matheny P.B."/>
            <person name="Labbe J."/>
            <person name="Martin F."/>
        </authorList>
    </citation>
    <scope>NUCLEOTIDE SEQUENCE</scope>
    <source>
        <strain evidence="1">FP105234-sp</strain>
    </source>
</reference>
<dbReference type="Proteomes" id="UP000814033">
    <property type="component" value="Unassembled WGS sequence"/>
</dbReference>
<accession>A0ACB8S742</accession>
<sequence length="281" mass="30979">MSFLTGIQIDKAEHPRYINILCERLNGHLRSGETIDLNVSGWTPTSDSLAPMAWRGNVRHCIEGDVTRTGTQAFNPFLSVIATPLSNNGGDRQLEAGARVLIQFFPEGSTRSDEAYEAQRTIFAQIACTEAHPGQQRATDSRFVLPKLVGAARYTARKDGVKGITEFDCRVLIFNGEGLTDDTSQLLGNPLKMRALSGKPKAVEALKQFVKHLRLRGIVSGEVNAYMRFVFSKQGAVTVIVTALLDAAVEHTADKEVLDRVIARGDKMLLDIRKSPQFRPQ</sequence>
<keyword evidence="2" id="KW-1185">Reference proteome</keyword>
<dbReference type="EMBL" id="MU275848">
    <property type="protein sequence ID" value="KAI0051982.1"/>
    <property type="molecule type" value="Genomic_DNA"/>
</dbReference>
<name>A0ACB8S742_9AGAM</name>
<protein>
    <submittedName>
        <fullName evidence="1">Uncharacterized protein</fullName>
    </submittedName>
</protein>
<organism evidence="1 2">
    <name type="scientific">Auriscalpium vulgare</name>
    <dbReference type="NCBI Taxonomy" id="40419"/>
    <lineage>
        <taxon>Eukaryota</taxon>
        <taxon>Fungi</taxon>
        <taxon>Dikarya</taxon>
        <taxon>Basidiomycota</taxon>
        <taxon>Agaricomycotina</taxon>
        <taxon>Agaricomycetes</taxon>
        <taxon>Russulales</taxon>
        <taxon>Auriscalpiaceae</taxon>
        <taxon>Auriscalpium</taxon>
    </lineage>
</organism>